<dbReference type="PANTHER" id="PTHR43625:SF78">
    <property type="entry name" value="PYRIDOXAL REDUCTASE-RELATED"/>
    <property type="match status" value="1"/>
</dbReference>
<dbReference type="InterPro" id="IPR036812">
    <property type="entry name" value="NAD(P)_OxRdtase_dom_sf"/>
</dbReference>
<dbReference type="GO" id="GO:0005737">
    <property type="term" value="C:cytoplasm"/>
    <property type="evidence" value="ECO:0007669"/>
    <property type="project" value="TreeGrafter"/>
</dbReference>
<accession>A0A6A5YS78</accession>
<feature type="domain" description="NADP-dependent oxidoreductase" evidence="2">
    <location>
        <begin position="4"/>
        <end position="279"/>
    </location>
</feature>
<keyword evidence="4" id="KW-1185">Reference proteome</keyword>
<dbReference type="InterPro" id="IPR023210">
    <property type="entry name" value="NADP_OxRdtase_dom"/>
</dbReference>
<evidence type="ECO:0000313" key="3">
    <source>
        <dbReference type="EMBL" id="KAF2110015.1"/>
    </source>
</evidence>
<protein>
    <submittedName>
        <fullName evidence="3">NADP-dependent oxidoreductase domain-containing protein</fullName>
    </submittedName>
</protein>
<dbReference type="AlphaFoldDB" id="A0A6A5YS78"/>
<feature type="non-terminal residue" evidence="3">
    <location>
        <position position="279"/>
    </location>
</feature>
<dbReference type="SUPFAM" id="SSF51430">
    <property type="entry name" value="NAD(P)-linked oxidoreductase"/>
    <property type="match status" value="1"/>
</dbReference>
<proteinExistence type="predicted"/>
<dbReference type="EMBL" id="ML977339">
    <property type="protein sequence ID" value="KAF2110015.1"/>
    <property type="molecule type" value="Genomic_DNA"/>
</dbReference>
<sequence length="279" mass="31438">VGPIGFSMYGLTNEENPVPLHKAVAILEHCYDIGIRFWTGSLDYGTQRYNSMHILNQYFDLHPDHIDKVVINIKASWEPLKHRSGISSFDARKGLEQEIKRMLELAGKRKYITIFTPTRLRPDCKLAEIVMELQYWRNWNAIKGIGLCEASAEAIECADLMIDVALVEVEMSVISPEPAKKGILDMCERLGIPVIAGAPLSHGLLTSSPPSSLSENDHRHELPRFQETNFAKNRSLAVRTLRELAHQFFDNRTISELSLAWIHSKGALAVPSSTNLEHI</sequence>
<organism evidence="3 4">
    <name type="scientific">Lophiotrema nucula</name>
    <dbReference type="NCBI Taxonomy" id="690887"/>
    <lineage>
        <taxon>Eukaryota</taxon>
        <taxon>Fungi</taxon>
        <taxon>Dikarya</taxon>
        <taxon>Ascomycota</taxon>
        <taxon>Pezizomycotina</taxon>
        <taxon>Dothideomycetes</taxon>
        <taxon>Pleosporomycetidae</taxon>
        <taxon>Pleosporales</taxon>
        <taxon>Lophiotremataceae</taxon>
        <taxon>Lophiotrema</taxon>
    </lineage>
</organism>
<evidence type="ECO:0000256" key="1">
    <source>
        <dbReference type="ARBA" id="ARBA00023002"/>
    </source>
</evidence>
<feature type="non-terminal residue" evidence="3">
    <location>
        <position position="1"/>
    </location>
</feature>
<dbReference type="Proteomes" id="UP000799770">
    <property type="component" value="Unassembled WGS sequence"/>
</dbReference>
<dbReference type="InterPro" id="IPR050791">
    <property type="entry name" value="Aldo-Keto_reductase"/>
</dbReference>
<evidence type="ECO:0000259" key="2">
    <source>
        <dbReference type="Pfam" id="PF00248"/>
    </source>
</evidence>
<dbReference type="PANTHER" id="PTHR43625">
    <property type="entry name" value="AFLATOXIN B1 ALDEHYDE REDUCTASE"/>
    <property type="match status" value="1"/>
</dbReference>
<evidence type="ECO:0000313" key="4">
    <source>
        <dbReference type="Proteomes" id="UP000799770"/>
    </source>
</evidence>
<name>A0A6A5YS78_9PLEO</name>
<dbReference type="GO" id="GO:0016491">
    <property type="term" value="F:oxidoreductase activity"/>
    <property type="evidence" value="ECO:0007669"/>
    <property type="project" value="UniProtKB-KW"/>
</dbReference>
<gene>
    <name evidence="3" type="ORF">BDV96DRAFT_454442</name>
</gene>
<dbReference type="Gene3D" id="3.20.20.100">
    <property type="entry name" value="NADP-dependent oxidoreductase domain"/>
    <property type="match status" value="1"/>
</dbReference>
<reference evidence="3" key="1">
    <citation type="journal article" date="2020" name="Stud. Mycol.">
        <title>101 Dothideomycetes genomes: a test case for predicting lifestyles and emergence of pathogens.</title>
        <authorList>
            <person name="Haridas S."/>
            <person name="Albert R."/>
            <person name="Binder M."/>
            <person name="Bloem J."/>
            <person name="Labutti K."/>
            <person name="Salamov A."/>
            <person name="Andreopoulos B."/>
            <person name="Baker S."/>
            <person name="Barry K."/>
            <person name="Bills G."/>
            <person name="Bluhm B."/>
            <person name="Cannon C."/>
            <person name="Castanera R."/>
            <person name="Culley D."/>
            <person name="Daum C."/>
            <person name="Ezra D."/>
            <person name="Gonzalez J."/>
            <person name="Henrissat B."/>
            <person name="Kuo A."/>
            <person name="Liang C."/>
            <person name="Lipzen A."/>
            <person name="Lutzoni F."/>
            <person name="Magnuson J."/>
            <person name="Mondo S."/>
            <person name="Nolan M."/>
            <person name="Ohm R."/>
            <person name="Pangilinan J."/>
            <person name="Park H.-J."/>
            <person name="Ramirez L."/>
            <person name="Alfaro M."/>
            <person name="Sun H."/>
            <person name="Tritt A."/>
            <person name="Yoshinaga Y."/>
            <person name="Zwiers L.-H."/>
            <person name="Turgeon B."/>
            <person name="Goodwin S."/>
            <person name="Spatafora J."/>
            <person name="Crous P."/>
            <person name="Grigoriev I."/>
        </authorList>
    </citation>
    <scope>NUCLEOTIDE SEQUENCE</scope>
    <source>
        <strain evidence="3">CBS 627.86</strain>
    </source>
</reference>
<keyword evidence="1" id="KW-0560">Oxidoreductase</keyword>
<dbReference type="Pfam" id="PF00248">
    <property type="entry name" value="Aldo_ket_red"/>
    <property type="match status" value="1"/>
</dbReference>